<protein>
    <submittedName>
        <fullName evidence="1">Uncharacterized protein</fullName>
    </submittedName>
</protein>
<dbReference type="AlphaFoldDB" id="A0A1F5KR20"/>
<reference evidence="1 2" key="1">
    <citation type="journal article" date="2016" name="Nat. Commun.">
        <title>Thousands of microbial genomes shed light on interconnected biogeochemical processes in an aquifer system.</title>
        <authorList>
            <person name="Anantharaman K."/>
            <person name="Brown C.T."/>
            <person name="Hug L.A."/>
            <person name="Sharon I."/>
            <person name="Castelle C.J."/>
            <person name="Probst A.J."/>
            <person name="Thomas B.C."/>
            <person name="Singh A."/>
            <person name="Wilkins M.J."/>
            <person name="Karaoz U."/>
            <person name="Brodie E.L."/>
            <person name="Williams K.H."/>
            <person name="Hubbard S.S."/>
            <person name="Banfield J.F."/>
        </authorList>
    </citation>
    <scope>NUCLEOTIDE SEQUENCE [LARGE SCALE GENOMIC DNA]</scope>
</reference>
<sequence>MRIETILSARVERDRMETALIEELFKYGVPQIIQEELACQWGPDDLKGPVEEGRVDFSYLFPEHKRDGVLLMRFKGCDSIGEKMFTVAYTDHGVLKERVLRVMGQEECFKGPIPQDPAQTRAFVEALNEALNNPRRQPVPVV</sequence>
<dbReference type="Proteomes" id="UP000178565">
    <property type="component" value="Unassembled WGS sequence"/>
</dbReference>
<accession>A0A1F5KR20</accession>
<evidence type="ECO:0000313" key="2">
    <source>
        <dbReference type="Proteomes" id="UP000178565"/>
    </source>
</evidence>
<organism evidence="1 2">
    <name type="scientific">Candidatus Daviesbacteria bacterium RIFCSPLOWO2_01_FULL_39_12</name>
    <dbReference type="NCBI Taxonomy" id="1797785"/>
    <lineage>
        <taxon>Bacteria</taxon>
        <taxon>Candidatus Daviesiibacteriota</taxon>
    </lineage>
</organism>
<comment type="caution">
    <text evidence="1">The sequence shown here is derived from an EMBL/GenBank/DDBJ whole genome shotgun (WGS) entry which is preliminary data.</text>
</comment>
<name>A0A1F5KR20_9BACT</name>
<proteinExistence type="predicted"/>
<dbReference type="STRING" id="1797785.A3B45_00845"/>
<dbReference type="EMBL" id="MFDM01000016">
    <property type="protein sequence ID" value="OGE43255.1"/>
    <property type="molecule type" value="Genomic_DNA"/>
</dbReference>
<evidence type="ECO:0000313" key="1">
    <source>
        <dbReference type="EMBL" id="OGE43255.1"/>
    </source>
</evidence>
<gene>
    <name evidence="1" type="ORF">A3B45_00845</name>
</gene>